<feature type="non-terminal residue" evidence="1">
    <location>
        <position position="1"/>
    </location>
</feature>
<dbReference type="InterPro" id="IPR041235">
    <property type="entry name" value="Exp1_repeat_2"/>
</dbReference>
<name>A0A7J6QML9_PEROL</name>
<dbReference type="Pfam" id="PF18784">
    <property type="entry name" value="CRM1_repeat_2"/>
    <property type="match status" value="1"/>
</dbReference>
<proteinExistence type="predicted"/>
<dbReference type="EMBL" id="JABANM010028557">
    <property type="protein sequence ID" value="KAF4709527.1"/>
    <property type="molecule type" value="Genomic_DNA"/>
</dbReference>
<reference evidence="1 2" key="1">
    <citation type="submission" date="2020-04" db="EMBL/GenBank/DDBJ databases">
        <title>Perkinsus olseni comparative genomics.</title>
        <authorList>
            <person name="Bogema D.R."/>
        </authorList>
    </citation>
    <scope>NUCLEOTIDE SEQUENCE [LARGE SCALE GENOMIC DNA]</scope>
    <source>
        <strain evidence="1">ATCC PRA-205</strain>
    </source>
</reference>
<accession>A0A7J6QML9</accession>
<dbReference type="AlphaFoldDB" id="A0A7J6QML9"/>
<dbReference type="InterPro" id="IPR041123">
    <property type="entry name" value="CRM1_repeat"/>
</dbReference>
<gene>
    <name evidence="1" type="primary">XPO1_2</name>
    <name evidence="1" type="ORF">FOZ62_003179</name>
</gene>
<evidence type="ECO:0000313" key="1">
    <source>
        <dbReference type="EMBL" id="KAF4709527.1"/>
    </source>
</evidence>
<comment type="caution">
    <text evidence="1">The sequence shown here is derived from an EMBL/GenBank/DDBJ whole genome shotgun (WGS) entry which is preliminary data.</text>
</comment>
<dbReference type="Pfam" id="PF18777">
    <property type="entry name" value="CRM1_repeat"/>
    <property type="match status" value="1"/>
</dbReference>
<sequence length="187" mass="21091">YEPTLLQCFAAVVNKLHSIPVEVFQNFEGLRGHNRVFWEVFMNQLSLLLTNFIRCNMKAVVGAYEITGPALATLAKISTLPNEEIFKICVEFWQMFAAQLYLDREKARKEQSQKMKASGDQQQLPPLMLSLSGSTGMSVDVKATGGGHEEEIIAKYQPILDNVRRVMITRMAKPPEVTIKENDDGEI</sequence>
<evidence type="ECO:0000313" key="2">
    <source>
        <dbReference type="Proteomes" id="UP000574390"/>
    </source>
</evidence>
<dbReference type="Gene3D" id="1.25.10.10">
    <property type="entry name" value="Leucine-rich Repeat Variant"/>
    <property type="match status" value="1"/>
</dbReference>
<dbReference type="InterPro" id="IPR011989">
    <property type="entry name" value="ARM-like"/>
</dbReference>
<protein>
    <submittedName>
        <fullName evidence="1">Exportin-1</fullName>
    </submittedName>
</protein>
<organism evidence="1 2">
    <name type="scientific">Perkinsus olseni</name>
    <name type="common">Perkinsus atlanticus</name>
    <dbReference type="NCBI Taxonomy" id="32597"/>
    <lineage>
        <taxon>Eukaryota</taxon>
        <taxon>Sar</taxon>
        <taxon>Alveolata</taxon>
        <taxon>Perkinsozoa</taxon>
        <taxon>Perkinsea</taxon>
        <taxon>Perkinsida</taxon>
        <taxon>Perkinsidae</taxon>
        <taxon>Perkinsus</taxon>
    </lineage>
</organism>
<feature type="non-terminal residue" evidence="1">
    <location>
        <position position="187"/>
    </location>
</feature>
<dbReference type="Proteomes" id="UP000574390">
    <property type="component" value="Unassembled WGS sequence"/>
</dbReference>